<dbReference type="Proteomes" id="UP000318995">
    <property type="component" value="Unassembled WGS sequence"/>
</dbReference>
<evidence type="ECO:0000313" key="3">
    <source>
        <dbReference type="Proteomes" id="UP000318995"/>
    </source>
</evidence>
<gene>
    <name evidence="2" type="ORF">Pla111_21820</name>
</gene>
<feature type="signal peptide" evidence="1">
    <location>
        <begin position="1"/>
        <end position="30"/>
    </location>
</feature>
<dbReference type="PROSITE" id="PS00018">
    <property type="entry name" value="EF_HAND_1"/>
    <property type="match status" value="1"/>
</dbReference>
<sequence length="313" mass="33041" precursor="true">MMRLTIKKNLMRLLSSVSLLVVCATAAAHSDIYLGVSSGQLQTGLGVCPDASCSTFDVFPASVFAGTFDQNYVENNPGFLAGPGDLPVSTNIGWDFLPMTVNIGPQTGLVSTLLYWNGQGSTATFGPPPTADYQLGMYGRNNEVAWAEGGDALVSGPTLLRTNPNGSTHTHNFFALDDNDDLFDANASAAGIYVVALQARATGLTTSDPFFFVWRTQESFTAPALLLARQWVEARAETLVGASPGDFNGDGLVDVADYTVWRDGLPANYTAAAYDVWVANYGAGAPASRSIPEPAGCLLVTLALALLPTRQPS</sequence>
<dbReference type="EMBL" id="SJPH01000004">
    <property type="protein sequence ID" value="TWT43232.1"/>
    <property type="molecule type" value="Genomic_DNA"/>
</dbReference>
<accession>A0A5C5W0D8</accession>
<protein>
    <submittedName>
        <fullName evidence="2">Uncharacterized protein</fullName>
    </submittedName>
</protein>
<reference evidence="2 3" key="1">
    <citation type="submission" date="2019-02" db="EMBL/GenBank/DDBJ databases">
        <title>Deep-cultivation of Planctomycetes and their phenomic and genomic characterization uncovers novel biology.</title>
        <authorList>
            <person name="Wiegand S."/>
            <person name="Jogler M."/>
            <person name="Boedeker C."/>
            <person name="Pinto D."/>
            <person name="Vollmers J."/>
            <person name="Rivas-Marin E."/>
            <person name="Kohn T."/>
            <person name="Peeters S.H."/>
            <person name="Heuer A."/>
            <person name="Rast P."/>
            <person name="Oberbeckmann S."/>
            <person name="Bunk B."/>
            <person name="Jeske O."/>
            <person name="Meyerdierks A."/>
            <person name="Storesund J.E."/>
            <person name="Kallscheuer N."/>
            <person name="Luecker S."/>
            <person name="Lage O.M."/>
            <person name="Pohl T."/>
            <person name="Merkel B.J."/>
            <person name="Hornburger P."/>
            <person name="Mueller R.-W."/>
            <person name="Bruemmer F."/>
            <person name="Labrenz M."/>
            <person name="Spormann A.M."/>
            <person name="Op Den Camp H."/>
            <person name="Overmann J."/>
            <person name="Amann R."/>
            <person name="Jetten M.S.M."/>
            <person name="Mascher T."/>
            <person name="Medema M.H."/>
            <person name="Devos D.P."/>
            <person name="Kaster A.-K."/>
            <person name="Ovreas L."/>
            <person name="Rohde M."/>
            <person name="Galperin M.Y."/>
            <person name="Jogler C."/>
        </authorList>
    </citation>
    <scope>NUCLEOTIDE SEQUENCE [LARGE SCALE GENOMIC DNA]</scope>
    <source>
        <strain evidence="2 3">Pla111</strain>
    </source>
</reference>
<comment type="caution">
    <text evidence="2">The sequence shown here is derived from an EMBL/GenBank/DDBJ whole genome shotgun (WGS) entry which is preliminary data.</text>
</comment>
<name>A0A5C5W0D8_9BACT</name>
<keyword evidence="3" id="KW-1185">Reference proteome</keyword>
<feature type="chain" id="PRO_5022728025" evidence="1">
    <location>
        <begin position="31"/>
        <end position="313"/>
    </location>
</feature>
<proteinExistence type="predicted"/>
<evidence type="ECO:0000256" key="1">
    <source>
        <dbReference type="SAM" id="SignalP"/>
    </source>
</evidence>
<dbReference type="AlphaFoldDB" id="A0A5C5W0D8"/>
<dbReference type="InterPro" id="IPR018247">
    <property type="entry name" value="EF_Hand_1_Ca_BS"/>
</dbReference>
<keyword evidence="1" id="KW-0732">Signal</keyword>
<evidence type="ECO:0000313" key="2">
    <source>
        <dbReference type="EMBL" id="TWT43232.1"/>
    </source>
</evidence>
<organism evidence="2 3">
    <name type="scientific">Botrimarina hoheduenensis</name>
    <dbReference type="NCBI Taxonomy" id="2528000"/>
    <lineage>
        <taxon>Bacteria</taxon>
        <taxon>Pseudomonadati</taxon>
        <taxon>Planctomycetota</taxon>
        <taxon>Planctomycetia</taxon>
        <taxon>Pirellulales</taxon>
        <taxon>Lacipirellulaceae</taxon>
        <taxon>Botrimarina</taxon>
    </lineage>
</organism>